<dbReference type="Proteomes" id="UP000465305">
    <property type="component" value="Unassembled WGS sequence"/>
</dbReference>
<proteinExistence type="predicted"/>
<evidence type="ECO:0000313" key="2">
    <source>
        <dbReference type="Proteomes" id="UP000465305"/>
    </source>
</evidence>
<comment type="caution">
    <text evidence="1">The sequence shown here is derived from an EMBL/GenBank/DDBJ whole genome shotgun (WGS) entry which is preliminary data.</text>
</comment>
<sequence length="56" mass="6077">MERPCSEARGRARKPDVYADGAYAVLNKPVSYTGHALLCEDVCWNRVAPIPIGSAT</sequence>
<gene>
    <name evidence="1" type="ORF">MALGJ_07370</name>
</gene>
<dbReference type="EMBL" id="BLKY01000001">
    <property type="protein sequence ID" value="GFG84061.1"/>
    <property type="molecule type" value="Genomic_DNA"/>
</dbReference>
<protein>
    <submittedName>
        <fullName evidence="1">Uncharacterized protein</fullName>
    </submittedName>
</protein>
<name>A0A7I9Y5X6_MYCAL</name>
<dbReference type="AlphaFoldDB" id="A0A7I9Y5X6"/>
<accession>A0A7I9Y5X6</accession>
<reference evidence="1 2" key="1">
    <citation type="journal article" date="2019" name="Emerg. Microbes Infect.">
        <title>Comprehensive subspecies identification of 175 nontuberculous mycobacteria species based on 7547 genomic profiles.</title>
        <authorList>
            <person name="Matsumoto Y."/>
            <person name="Kinjo T."/>
            <person name="Motooka D."/>
            <person name="Nabeya D."/>
            <person name="Jung N."/>
            <person name="Uechi K."/>
            <person name="Horii T."/>
            <person name="Iida T."/>
            <person name="Fujita J."/>
            <person name="Nakamura S."/>
        </authorList>
    </citation>
    <scope>NUCLEOTIDE SEQUENCE [LARGE SCALE GENOMIC DNA]</scope>
    <source>
        <strain evidence="1 2">JCM 30723</strain>
    </source>
</reference>
<organism evidence="1 2">
    <name type="scientific">Mycolicibacter algericus</name>
    <name type="common">Mycobacterium algericum</name>
    <dbReference type="NCBI Taxonomy" id="1288388"/>
    <lineage>
        <taxon>Bacteria</taxon>
        <taxon>Bacillati</taxon>
        <taxon>Actinomycetota</taxon>
        <taxon>Actinomycetes</taxon>
        <taxon>Mycobacteriales</taxon>
        <taxon>Mycobacteriaceae</taxon>
        <taxon>Mycolicibacter</taxon>
    </lineage>
</organism>
<evidence type="ECO:0000313" key="1">
    <source>
        <dbReference type="EMBL" id="GFG84061.1"/>
    </source>
</evidence>